<protein>
    <submittedName>
        <fullName evidence="3">DnaK4</fullName>
    </submittedName>
</protein>
<dbReference type="Proteomes" id="UP000191931">
    <property type="component" value="Unassembled WGS sequence"/>
</dbReference>
<dbReference type="InterPro" id="IPR043129">
    <property type="entry name" value="ATPase_NBD"/>
</dbReference>
<dbReference type="Pfam" id="PF00012">
    <property type="entry name" value="HSP70"/>
    <property type="match status" value="1"/>
</dbReference>
<dbReference type="InterPro" id="IPR013126">
    <property type="entry name" value="Hsp_70_fam"/>
</dbReference>
<proteinExistence type="predicted"/>
<keyword evidence="2" id="KW-0067">ATP-binding</keyword>
<dbReference type="EMBL" id="FWEV01000118">
    <property type="protein sequence ID" value="SLM30006.1"/>
    <property type="molecule type" value="Genomic_DNA"/>
</dbReference>
<dbReference type="PRINTS" id="PR00301">
    <property type="entry name" value="HEATSHOCK70"/>
</dbReference>
<keyword evidence="1" id="KW-0547">Nucleotide-binding</keyword>
<dbReference type="OrthoDB" id="580874at2"/>
<evidence type="ECO:0000256" key="1">
    <source>
        <dbReference type="ARBA" id="ARBA00022741"/>
    </source>
</evidence>
<evidence type="ECO:0000313" key="4">
    <source>
        <dbReference type="Proteomes" id="UP000191931"/>
    </source>
</evidence>
<dbReference type="PANTHER" id="PTHR42749:SF1">
    <property type="entry name" value="CELL SHAPE-DETERMINING PROTEIN MREB"/>
    <property type="match status" value="1"/>
</dbReference>
<evidence type="ECO:0000313" key="3">
    <source>
        <dbReference type="EMBL" id="SLM30006.1"/>
    </source>
</evidence>
<dbReference type="SUPFAM" id="SSF53067">
    <property type="entry name" value="Actin-like ATPase domain"/>
    <property type="match status" value="2"/>
</dbReference>
<dbReference type="GO" id="GO:0140662">
    <property type="term" value="F:ATP-dependent protein folding chaperone"/>
    <property type="evidence" value="ECO:0007669"/>
    <property type="project" value="InterPro"/>
</dbReference>
<dbReference type="CDD" id="cd10170">
    <property type="entry name" value="ASKHA_NBD_HSP70"/>
    <property type="match status" value="1"/>
</dbReference>
<organism evidence="3 4">
    <name type="scientific">Desulfamplus magnetovallimortis</name>
    <dbReference type="NCBI Taxonomy" id="1246637"/>
    <lineage>
        <taxon>Bacteria</taxon>
        <taxon>Pseudomonadati</taxon>
        <taxon>Thermodesulfobacteriota</taxon>
        <taxon>Desulfobacteria</taxon>
        <taxon>Desulfobacterales</taxon>
        <taxon>Desulfobacteraceae</taxon>
        <taxon>Desulfamplus</taxon>
    </lineage>
</organism>
<dbReference type="STRING" id="1246637.MTBBW1_2040003"/>
<gene>
    <name evidence="3" type="ORF">MTBBW1_2040003</name>
</gene>
<dbReference type="Gene3D" id="3.30.420.40">
    <property type="match status" value="2"/>
</dbReference>
<reference evidence="3 4" key="1">
    <citation type="submission" date="2017-03" db="EMBL/GenBank/DDBJ databases">
        <authorList>
            <person name="Afonso C.L."/>
            <person name="Miller P.J."/>
            <person name="Scott M.A."/>
            <person name="Spackman E."/>
            <person name="Goraichik I."/>
            <person name="Dimitrov K.M."/>
            <person name="Suarez D.L."/>
            <person name="Swayne D.E."/>
        </authorList>
    </citation>
    <scope>NUCLEOTIDE SEQUENCE [LARGE SCALE GENOMIC DNA]</scope>
    <source>
        <strain evidence="3">PRJEB14757</strain>
    </source>
</reference>
<dbReference type="GO" id="GO:0005524">
    <property type="term" value="F:ATP binding"/>
    <property type="evidence" value="ECO:0007669"/>
    <property type="project" value="UniProtKB-KW"/>
</dbReference>
<name>A0A1W1HC48_9BACT</name>
<dbReference type="PANTHER" id="PTHR42749">
    <property type="entry name" value="CELL SHAPE-DETERMINING PROTEIN MREB"/>
    <property type="match status" value="1"/>
</dbReference>
<dbReference type="RefSeq" id="WP_080807284.1">
    <property type="nucleotide sequence ID" value="NZ_LT828556.1"/>
</dbReference>
<sequence>MKDARYIVGIDLGTTNTVVAYADLDTDRPAKSMAEIKVFQIPQLTDAGVIDKKDALPSFLYIKEGHELSSDALKLPWDETTPVTAGEFARERGAEVPHKLISSAKSWLCNQAVDRESSILPWETSALIDKLSPVQASCALLSHIKDAWNHEIAKDSDSLRLENLAIYLTVPASFDAVARELTVKAAHMAGLQDIILIEEPQAAFYAWIDKSGDGWRDNVEKGDLVLVCDIGGGTSDFSLIEVNEGKDGFLELERVAVGKHLLVGGDNIDLALSYFLAAGLKEKKKKLDSWQMRGLVHSCRKAKEKLLSGDDIEEYPVTVLGRGSGLIKGTIKIALAIEDLQKVVLDGFFPVCNLEVEPASASSTGMKEFGLAYEADPAITRHLAKFISSHKDDKGRPKLPTAVVFNGGVMKSAIIRERIMEVLASWQEFAGQGTIREIDAVDFDLSVAWGASYYGQAARGDGIKIRGGLGMSYYMAIEASMPAVPGMPMPTRALCIAPFGMEEGSHAESRDRLFNLVVGEKVNFDIMTSSTRHEDSVGSVIDNWEDMDIEDLTSIETQLDGEGENFIPVTFEVKVTEVGTLEFWACSRDDDRKWRLELNIRPKD</sequence>
<dbReference type="AlphaFoldDB" id="A0A1W1HC48"/>
<accession>A0A1W1HC48</accession>
<evidence type="ECO:0000256" key="2">
    <source>
        <dbReference type="ARBA" id="ARBA00022840"/>
    </source>
</evidence>
<keyword evidence="4" id="KW-1185">Reference proteome</keyword>